<name>A0A9P5ZBK1_9AGAR</name>
<evidence type="ECO:0000256" key="2">
    <source>
        <dbReference type="RuleBase" id="RU363116"/>
    </source>
</evidence>
<dbReference type="GO" id="GO:0005886">
    <property type="term" value="C:plasma membrane"/>
    <property type="evidence" value="ECO:0007669"/>
    <property type="project" value="TreeGrafter"/>
</dbReference>
<comment type="similarity">
    <text evidence="1 2">Belongs to the phospholipid scramblase family.</text>
</comment>
<proteinExistence type="inferred from homology"/>
<dbReference type="AlphaFoldDB" id="A0A9P5ZBK1"/>
<dbReference type="PANTHER" id="PTHR23248">
    <property type="entry name" value="PHOSPHOLIPID SCRAMBLASE-RELATED"/>
    <property type="match status" value="1"/>
</dbReference>
<reference evidence="4" key="1">
    <citation type="submission" date="2020-11" db="EMBL/GenBank/DDBJ databases">
        <authorList>
            <consortium name="DOE Joint Genome Institute"/>
            <person name="Ahrendt S."/>
            <person name="Riley R."/>
            <person name="Andreopoulos W."/>
            <person name="Labutti K."/>
            <person name="Pangilinan J."/>
            <person name="Ruiz-Duenas F.J."/>
            <person name="Barrasa J.M."/>
            <person name="Sanchez-Garcia M."/>
            <person name="Camarero S."/>
            <person name="Miyauchi S."/>
            <person name="Serrano A."/>
            <person name="Linde D."/>
            <person name="Babiker R."/>
            <person name="Drula E."/>
            <person name="Ayuso-Fernandez I."/>
            <person name="Pacheco R."/>
            <person name="Padilla G."/>
            <person name="Ferreira P."/>
            <person name="Barriuso J."/>
            <person name="Kellner H."/>
            <person name="Castanera R."/>
            <person name="Alfaro M."/>
            <person name="Ramirez L."/>
            <person name="Pisabarro A.G."/>
            <person name="Kuo A."/>
            <person name="Tritt A."/>
            <person name="Lipzen A."/>
            <person name="He G."/>
            <person name="Yan M."/>
            <person name="Ng V."/>
            <person name="Cullen D."/>
            <person name="Martin F."/>
            <person name="Rosso M.-N."/>
            <person name="Henrissat B."/>
            <person name="Hibbett D."/>
            <person name="Martinez A.T."/>
            <person name="Grigoriev I.V."/>
        </authorList>
    </citation>
    <scope>NUCLEOTIDE SEQUENCE</scope>
    <source>
        <strain evidence="4">CIRM-BRFM 674</strain>
    </source>
</reference>
<sequence length="349" mass="39931">MMIGASVCIANRCGLQLRTYAISRFPKRVAGTSRTRLGIQRHNPLENDTQRNAPNVTYPDGTPKPTMSPNNAEDNDGLGRLLMHRDTLVIERQLEMLNVFVGFEQSNKYTISDTNGEPLGYIAEEPRGFLGTLSRQAFSTHRPFQAVIMDNDGVPVLWVRRPFAWINSRMFVQRLKDLSQSPYDSEPVLETFGEVQQIWHLWRRRYDLFLREQVPMELLASDETQIQPSHPVYHQIAKVDAGFLAFDFSVRNEQEIEIARIERAFRGFGREIFTDTGRYSVYFNPSGVQSSLPDVSEIPNQHLSHRISNELNIDARALLLALAVNIDFDYFSRHSRAGSGGLFHISTWE</sequence>
<feature type="region of interest" description="Disordered" evidence="3">
    <location>
        <begin position="39"/>
        <end position="72"/>
    </location>
</feature>
<evidence type="ECO:0000313" key="5">
    <source>
        <dbReference type="Proteomes" id="UP000807469"/>
    </source>
</evidence>
<protein>
    <recommendedName>
        <fullName evidence="2">Phospholipid scramblase</fullName>
    </recommendedName>
</protein>
<keyword evidence="5" id="KW-1185">Reference proteome</keyword>
<dbReference type="GO" id="GO:0017128">
    <property type="term" value="F:phospholipid scramblase activity"/>
    <property type="evidence" value="ECO:0007669"/>
    <property type="project" value="InterPro"/>
</dbReference>
<evidence type="ECO:0000313" key="4">
    <source>
        <dbReference type="EMBL" id="KAF9483860.1"/>
    </source>
</evidence>
<accession>A0A9P5ZBK1</accession>
<dbReference type="InterPro" id="IPR005552">
    <property type="entry name" value="Scramblase"/>
</dbReference>
<dbReference type="EMBL" id="MU155149">
    <property type="protein sequence ID" value="KAF9483860.1"/>
    <property type="molecule type" value="Genomic_DNA"/>
</dbReference>
<gene>
    <name evidence="4" type="ORF">BDN70DRAFT_873246</name>
</gene>
<dbReference type="Proteomes" id="UP000807469">
    <property type="component" value="Unassembled WGS sequence"/>
</dbReference>
<dbReference type="OrthoDB" id="191150at2759"/>
<evidence type="ECO:0000256" key="3">
    <source>
        <dbReference type="SAM" id="MobiDB-lite"/>
    </source>
</evidence>
<dbReference type="InterPro" id="IPR025659">
    <property type="entry name" value="Tubby-like_C"/>
</dbReference>
<dbReference type="Pfam" id="PF03803">
    <property type="entry name" value="Scramblase"/>
    <property type="match status" value="1"/>
</dbReference>
<dbReference type="PANTHER" id="PTHR23248:SF9">
    <property type="entry name" value="PHOSPHOLIPID SCRAMBLASE"/>
    <property type="match status" value="1"/>
</dbReference>
<evidence type="ECO:0000256" key="1">
    <source>
        <dbReference type="ARBA" id="ARBA00005350"/>
    </source>
</evidence>
<dbReference type="SUPFAM" id="SSF54518">
    <property type="entry name" value="Tubby C-terminal domain-like"/>
    <property type="match status" value="1"/>
</dbReference>
<comment type="caution">
    <text evidence="4">The sequence shown here is derived from an EMBL/GenBank/DDBJ whole genome shotgun (WGS) entry which is preliminary data.</text>
</comment>
<organism evidence="4 5">
    <name type="scientific">Pholiota conissans</name>
    <dbReference type="NCBI Taxonomy" id="109636"/>
    <lineage>
        <taxon>Eukaryota</taxon>
        <taxon>Fungi</taxon>
        <taxon>Dikarya</taxon>
        <taxon>Basidiomycota</taxon>
        <taxon>Agaricomycotina</taxon>
        <taxon>Agaricomycetes</taxon>
        <taxon>Agaricomycetidae</taxon>
        <taxon>Agaricales</taxon>
        <taxon>Agaricineae</taxon>
        <taxon>Strophariaceae</taxon>
        <taxon>Pholiota</taxon>
    </lineage>
</organism>